<evidence type="ECO:0000313" key="4">
    <source>
        <dbReference type="Proteomes" id="UP000274578"/>
    </source>
</evidence>
<proteinExistence type="predicted"/>
<dbReference type="GeneID" id="85012437"/>
<feature type="compositionally biased region" description="Gly residues" evidence="1">
    <location>
        <begin position="311"/>
        <end position="342"/>
    </location>
</feature>
<gene>
    <name evidence="3" type="ORF">NCTC13071_01625</name>
</gene>
<feature type="signal peptide" evidence="2">
    <location>
        <begin position="1"/>
        <end position="20"/>
    </location>
</feature>
<evidence type="ECO:0000313" key="3">
    <source>
        <dbReference type="EMBL" id="VEH15617.1"/>
    </source>
</evidence>
<sequence length="342" mass="38349">MKKLVLMTVLAGALPLSIMAQDDDLYFTPKKSSETSSVVEKSTYYSGSDRNVDEYNRRGKYWSHYQKIGTDDKGNDIVQFTKGNGVYPDSTYIDTTFVGKYYETMVNDDDYRYTRRMSRWDGYYDPWYYSYSWGFGPYWGYGARWRYGWYDPFYDPWYDPWYYGGYYGYRYPYYGYAGWYGGWYSPWYYGGYYGYPYYGGYVSYSRPTGTMNHSYTAESSSFPRGTFGGSRVSARTSRSVGASAPGVRVGNSGMFGGSRSVEGSRSYNTGNNGIPSRSYNNNPPRESYNPVPSRSYNSGGFDSGSSFGGSVHSGGGFSGGNSGGGFSGGGGFHSGGSFGGRR</sequence>
<keyword evidence="2" id="KW-0732">Signal</keyword>
<feature type="compositionally biased region" description="Low complexity" evidence="1">
    <location>
        <begin position="298"/>
        <end position="310"/>
    </location>
</feature>
<feature type="chain" id="PRO_5019113949" description="Vitellogenin II" evidence="2">
    <location>
        <begin position="21"/>
        <end position="342"/>
    </location>
</feature>
<protein>
    <recommendedName>
        <fullName evidence="5">Vitellogenin II</fullName>
    </recommendedName>
</protein>
<evidence type="ECO:0000256" key="2">
    <source>
        <dbReference type="SAM" id="SignalP"/>
    </source>
</evidence>
<dbReference type="AlphaFoldDB" id="A0A448L6H8"/>
<dbReference type="Proteomes" id="UP000274578">
    <property type="component" value="Chromosome 1"/>
</dbReference>
<dbReference type="KEGG" id="poc:NCTC13071_01625"/>
<name>A0A448L6H8_9BACT</name>
<dbReference type="EMBL" id="LR134384">
    <property type="protein sequence ID" value="VEH15617.1"/>
    <property type="molecule type" value="Genomic_DNA"/>
</dbReference>
<feature type="region of interest" description="Disordered" evidence="1">
    <location>
        <begin position="217"/>
        <end position="342"/>
    </location>
</feature>
<accession>A0A448L6H8</accession>
<reference evidence="3 4" key="1">
    <citation type="submission" date="2018-12" db="EMBL/GenBank/DDBJ databases">
        <authorList>
            <consortium name="Pathogen Informatics"/>
        </authorList>
    </citation>
    <scope>NUCLEOTIDE SEQUENCE [LARGE SCALE GENOMIC DNA]</scope>
    <source>
        <strain evidence="3 4">NCTC13071</strain>
    </source>
</reference>
<feature type="compositionally biased region" description="Polar residues" evidence="1">
    <location>
        <begin position="261"/>
        <end position="297"/>
    </location>
</feature>
<evidence type="ECO:0008006" key="5">
    <source>
        <dbReference type="Google" id="ProtNLM"/>
    </source>
</evidence>
<evidence type="ECO:0000256" key="1">
    <source>
        <dbReference type="SAM" id="MobiDB-lite"/>
    </source>
</evidence>
<organism evidence="3 4">
    <name type="scientific">Segatella oris</name>
    <dbReference type="NCBI Taxonomy" id="28135"/>
    <lineage>
        <taxon>Bacteria</taxon>
        <taxon>Pseudomonadati</taxon>
        <taxon>Bacteroidota</taxon>
        <taxon>Bacteroidia</taxon>
        <taxon>Bacteroidales</taxon>
        <taxon>Prevotellaceae</taxon>
        <taxon>Segatella</taxon>
    </lineage>
</organism>
<dbReference type="RefSeq" id="WP_025879722.1">
    <property type="nucleotide sequence ID" value="NZ_LR134384.1"/>
</dbReference>